<dbReference type="Pfam" id="PF00155">
    <property type="entry name" value="Aminotran_1_2"/>
    <property type="match status" value="1"/>
</dbReference>
<reference evidence="2" key="1">
    <citation type="journal article" date="2015" name="Nature">
        <title>Complex archaea that bridge the gap between prokaryotes and eukaryotes.</title>
        <authorList>
            <person name="Spang A."/>
            <person name="Saw J.H."/>
            <person name="Jorgensen S.L."/>
            <person name="Zaremba-Niedzwiedzka K."/>
            <person name="Martijn J."/>
            <person name="Lind A.E."/>
            <person name="van Eijk R."/>
            <person name="Schleper C."/>
            <person name="Guy L."/>
            <person name="Ettema T.J."/>
        </authorList>
    </citation>
    <scope>NUCLEOTIDE SEQUENCE</scope>
</reference>
<dbReference type="PANTHER" id="PTHR43510:SF1">
    <property type="entry name" value="AMINOTRANSFERASE FUNCTION, HYPOTHETICAL (EUROFUNG)"/>
    <property type="match status" value="1"/>
</dbReference>
<dbReference type="GO" id="GO:0003824">
    <property type="term" value="F:catalytic activity"/>
    <property type="evidence" value="ECO:0007669"/>
    <property type="project" value="InterPro"/>
</dbReference>
<feature type="domain" description="Aminotransferase class I/classII large" evidence="1">
    <location>
        <begin position="97"/>
        <end position="394"/>
    </location>
</feature>
<accession>A0A0F9V6A2</accession>
<dbReference type="InterPro" id="IPR015421">
    <property type="entry name" value="PyrdxlP-dep_Trfase_major"/>
</dbReference>
<evidence type="ECO:0000259" key="1">
    <source>
        <dbReference type="Pfam" id="PF00155"/>
    </source>
</evidence>
<gene>
    <name evidence="2" type="ORF">LCGC14_0522500</name>
</gene>
<dbReference type="GO" id="GO:0030170">
    <property type="term" value="F:pyridoxal phosphate binding"/>
    <property type="evidence" value="ECO:0007669"/>
    <property type="project" value="InterPro"/>
</dbReference>
<dbReference type="InterPro" id="IPR004839">
    <property type="entry name" value="Aminotransferase_I/II_large"/>
</dbReference>
<evidence type="ECO:0000313" key="2">
    <source>
        <dbReference type="EMBL" id="KKN61383.1"/>
    </source>
</evidence>
<dbReference type="Gene3D" id="3.40.640.10">
    <property type="entry name" value="Type I PLP-dependent aspartate aminotransferase-like (Major domain)"/>
    <property type="match status" value="1"/>
</dbReference>
<dbReference type="InterPro" id="IPR015424">
    <property type="entry name" value="PyrdxlP-dep_Trfase"/>
</dbReference>
<dbReference type="InterPro" id="IPR015422">
    <property type="entry name" value="PyrdxlP-dep_Trfase_small"/>
</dbReference>
<name>A0A0F9V6A2_9ZZZZ</name>
<sequence>MSIDIDKTANVWSNCVDDAALFMAADNDRPLNHKTDHKDHLMYIEPFGVEIWMNEWETKCALNLAETCVESLTIKELLQIVGKNDTDLSDLLTMKMTYGAIEGSDRLRAAIAGTYDTQARQNIIVTHGTIGANMLVHKTLVAAGDRVVAIVPTYQQHYSIPVSIGADVQQLQLREQDGFLPNLDALRELVLPGTKLIALTNPNNPTGALIERPMLEAIAEIARAAGAWVLCDEVYRGTDQQGAGVTTSIADIYERGISTAGMSKAYSLAGLRLGWIAAPQEVIEAVSIHRDYDTISVGVIDDHFAALALEHRDKVLARSHTITRGNLSLLENWVANETRISWVKPRSGTTALLKYDLPMSSEEFCVALLNETGVMFTPGSAMNMEGYVRIGYANNPEILKKGLALVSGFLARQSE</sequence>
<protein>
    <recommendedName>
        <fullName evidence="1">Aminotransferase class I/classII large domain-containing protein</fullName>
    </recommendedName>
</protein>
<dbReference type="InterPro" id="IPR004838">
    <property type="entry name" value="NHTrfase_class1_PyrdxlP-BS"/>
</dbReference>
<comment type="caution">
    <text evidence="2">The sequence shown here is derived from an EMBL/GenBank/DDBJ whole genome shotgun (WGS) entry which is preliminary data.</text>
</comment>
<dbReference type="CDD" id="cd00609">
    <property type="entry name" value="AAT_like"/>
    <property type="match status" value="1"/>
</dbReference>
<dbReference type="NCBIfam" id="NF005593">
    <property type="entry name" value="PRK07324.1"/>
    <property type="match status" value="1"/>
</dbReference>
<proteinExistence type="predicted"/>
<dbReference type="PROSITE" id="PS00105">
    <property type="entry name" value="AA_TRANSFER_CLASS_1"/>
    <property type="match status" value="1"/>
</dbReference>
<dbReference type="EMBL" id="LAZR01000660">
    <property type="protein sequence ID" value="KKN61383.1"/>
    <property type="molecule type" value="Genomic_DNA"/>
</dbReference>
<dbReference type="PANTHER" id="PTHR43510">
    <property type="entry name" value="AMINOTRANSFERASE FUNCTION, HYPOTHETICAL (EUROFUNG)"/>
    <property type="match status" value="1"/>
</dbReference>
<organism evidence="2">
    <name type="scientific">marine sediment metagenome</name>
    <dbReference type="NCBI Taxonomy" id="412755"/>
    <lineage>
        <taxon>unclassified sequences</taxon>
        <taxon>metagenomes</taxon>
        <taxon>ecological metagenomes</taxon>
    </lineage>
</organism>
<dbReference type="SUPFAM" id="SSF53383">
    <property type="entry name" value="PLP-dependent transferases"/>
    <property type="match status" value="1"/>
</dbReference>
<dbReference type="AlphaFoldDB" id="A0A0F9V6A2"/>
<dbReference type="Gene3D" id="3.90.1150.10">
    <property type="entry name" value="Aspartate Aminotransferase, domain 1"/>
    <property type="match status" value="1"/>
</dbReference>